<reference evidence="2" key="1">
    <citation type="submission" date="2021-12" db="EMBL/GenBank/DDBJ databases">
        <authorList>
            <person name="King R."/>
        </authorList>
    </citation>
    <scope>NUCLEOTIDE SEQUENCE</scope>
</reference>
<feature type="transmembrane region" description="Helical" evidence="1">
    <location>
        <begin position="29"/>
        <end position="48"/>
    </location>
</feature>
<keyword evidence="3" id="KW-1185">Reference proteome</keyword>
<keyword evidence="1" id="KW-1133">Transmembrane helix</keyword>
<keyword evidence="1" id="KW-0472">Membrane</keyword>
<dbReference type="Proteomes" id="UP001152759">
    <property type="component" value="Chromosome 2"/>
</dbReference>
<keyword evidence="1" id="KW-0812">Transmembrane</keyword>
<dbReference type="EMBL" id="OU963863">
    <property type="protein sequence ID" value="CAH0384169.1"/>
    <property type="molecule type" value="Genomic_DNA"/>
</dbReference>
<evidence type="ECO:0000256" key="1">
    <source>
        <dbReference type="SAM" id="Phobius"/>
    </source>
</evidence>
<name>A0A9P0A4M6_BEMTA</name>
<accession>A0A9P0A4M6</accession>
<organism evidence="2 3">
    <name type="scientific">Bemisia tabaci</name>
    <name type="common">Sweetpotato whitefly</name>
    <name type="synonym">Aleurodes tabaci</name>
    <dbReference type="NCBI Taxonomy" id="7038"/>
    <lineage>
        <taxon>Eukaryota</taxon>
        <taxon>Metazoa</taxon>
        <taxon>Ecdysozoa</taxon>
        <taxon>Arthropoda</taxon>
        <taxon>Hexapoda</taxon>
        <taxon>Insecta</taxon>
        <taxon>Pterygota</taxon>
        <taxon>Neoptera</taxon>
        <taxon>Paraneoptera</taxon>
        <taxon>Hemiptera</taxon>
        <taxon>Sternorrhyncha</taxon>
        <taxon>Aleyrodoidea</taxon>
        <taxon>Aleyrodidae</taxon>
        <taxon>Aleyrodinae</taxon>
        <taxon>Bemisia</taxon>
    </lineage>
</organism>
<proteinExistence type="predicted"/>
<dbReference type="AlphaFoldDB" id="A0A9P0A4M6"/>
<gene>
    <name evidence="2" type="ORF">BEMITA_LOCUS3540</name>
</gene>
<sequence length="427" mass="50298">MHASKNIEIRKNWFSFDQKEQPQPCSNKFWLMATIRFFILTTYVIAGISPKEASKKFYIQFKTDRPTNIISEIVDFDNYGKPEWRLYSCCQYDVGDGDSSNFSVSGIHCERLRLRFPRLLWRRWKFYKNVSFFQTHRSSFGENLTFPDTAPERVPQELWLGVVHTDDCPRTPSKPSAAMEELVKNRSDAWITAVTTQATQQNLRAYLAAPGLAWHTHDDLKTAYLKAYVAYLTRIIKDYDQYMSHRAQFKAAQTNRSYDAPIDWRGPAWLDWRGFKRVRYFYNKYWRGCWDQMHRMWLWNPSMESRLRKMIPVLAGKMIDPCLLGPTNDIGERSKVRGNFIWDSNNSMCAIYCRFQQAINFLYPKSHSFLCSAVGVEYNQGRCQGDQCLCFKGNKLSPHNKVGYSVHLRYCINSFNLKRYNETHPMD</sequence>
<protein>
    <submittedName>
        <fullName evidence="2">Uncharacterized protein</fullName>
    </submittedName>
</protein>
<evidence type="ECO:0000313" key="2">
    <source>
        <dbReference type="EMBL" id="CAH0384169.1"/>
    </source>
</evidence>
<evidence type="ECO:0000313" key="3">
    <source>
        <dbReference type="Proteomes" id="UP001152759"/>
    </source>
</evidence>